<dbReference type="EMBL" id="JAQQXS010000012">
    <property type="protein sequence ID" value="MDC8786239.1"/>
    <property type="molecule type" value="Genomic_DNA"/>
</dbReference>
<evidence type="ECO:0000256" key="2">
    <source>
        <dbReference type="ARBA" id="ARBA00023172"/>
    </source>
</evidence>
<sequence>MSKTYDNPDQKLTVPKHFYKPANSSCWYVRLVPPKHVQHVVGVRPFRITTGHSNLKKAEEVGFKLIGAKLSEWSMLAELSAPSEAKPTVLTETIIDGICSARLYAWMKSDEEDRETGLTEEELQNLEEFCRHTDTSMRAALAQGPASAHWPDLVDRVLTWARDIGFELSPTDTFMPTLMRRFAQVERKASEGMRLRNKGDDCSTPSPPAAAFNTLSSVTDAYLAHKAVNGRTKHIDTTLNAWRLFIDYVGDVQFDTIKSAHIFEFMLARMHAEKKPWSEERARNFGKRSLREIFGLARTKGLMTIPNPVDSLEVFPSLSKATESSRKKPRHPFTSAQLNTLFSSEWYDPNESQLFRGKMRTDLGARYWIPLISLCHGNRVSEAAQLVVSDFDDRAGLLVLSFRVEIDSEDDEDKAEPVNAEKGLSAEEIELERLRRLKNKHTERTVPVHPLLTDLGFAEFIESRRSESGNQALLFPSSLPEPGSKAPKLGRAYEQSFLRFVRDKLCFGNGYGNHSFRHQLEDHLRETQSKSGLWPAGMSQQYSGRKKTRPVDRDFVLSEGSEALYGGGYQPAAMMPFVSRLDFSGITPPLPYDEWLQGKPKTDPK</sequence>
<organism evidence="3 4">
    <name type="scientific">Roseateles koreensis</name>
    <dbReference type="NCBI Taxonomy" id="2987526"/>
    <lineage>
        <taxon>Bacteria</taxon>
        <taxon>Pseudomonadati</taxon>
        <taxon>Pseudomonadota</taxon>
        <taxon>Betaproteobacteria</taxon>
        <taxon>Burkholderiales</taxon>
        <taxon>Sphaerotilaceae</taxon>
        <taxon>Roseateles</taxon>
    </lineage>
</organism>
<dbReference type="Gene3D" id="1.10.443.10">
    <property type="entry name" value="Intergrase catalytic core"/>
    <property type="match status" value="1"/>
</dbReference>
<keyword evidence="1" id="KW-0238">DNA-binding</keyword>
<gene>
    <name evidence="3" type="ORF">PRZ01_13675</name>
</gene>
<proteinExistence type="predicted"/>
<evidence type="ECO:0000313" key="4">
    <source>
        <dbReference type="Proteomes" id="UP001219862"/>
    </source>
</evidence>
<dbReference type="InterPro" id="IPR013762">
    <property type="entry name" value="Integrase-like_cat_sf"/>
</dbReference>
<accession>A0ABT5KTI6</accession>
<dbReference type="RefSeq" id="WP_273597356.1">
    <property type="nucleotide sequence ID" value="NZ_JAQQXS010000012.1"/>
</dbReference>
<comment type="caution">
    <text evidence="3">The sequence shown here is derived from an EMBL/GenBank/DDBJ whole genome shotgun (WGS) entry which is preliminary data.</text>
</comment>
<dbReference type="InterPro" id="IPR011010">
    <property type="entry name" value="DNA_brk_join_enz"/>
</dbReference>
<name>A0ABT5KTI6_9BURK</name>
<reference evidence="3 4" key="1">
    <citation type="submission" date="2022-10" db="EMBL/GenBank/DDBJ databases">
        <title>paucibacter sp. hw8 Genome sequencing.</title>
        <authorList>
            <person name="Park S."/>
        </authorList>
    </citation>
    <scope>NUCLEOTIDE SEQUENCE [LARGE SCALE GENOMIC DNA]</scope>
    <source>
        <strain evidence="4">hw8</strain>
    </source>
</reference>
<dbReference type="SUPFAM" id="SSF56349">
    <property type="entry name" value="DNA breaking-rejoining enzymes"/>
    <property type="match status" value="1"/>
</dbReference>
<evidence type="ECO:0000313" key="3">
    <source>
        <dbReference type="EMBL" id="MDC8786239.1"/>
    </source>
</evidence>
<keyword evidence="2" id="KW-0233">DNA recombination</keyword>
<dbReference type="Gene3D" id="1.10.150.130">
    <property type="match status" value="1"/>
</dbReference>
<evidence type="ECO:0000256" key="1">
    <source>
        <dbReference type="ARBA" id="ARBA00023125"/>
    </source>
</evidence>
<evidence type="ECO:0008006" key="5">
    <source>
        <dbReference type="Google" id="ProtNLM"/>
    </source>
</evidence>
<protein>
    <recommendedName>
        <fullName evidence="5">Integrase</fullName>
    </recommendedName>
</protein>
<keyword evidence="4" id="KW-1185">Reference proteome</keyword>
<dbReference type="Proteomes" id="UP001219862">
    <property type="component" value="Unassembled WGS sequence"/>
</dbReference>
<dbReference type="InterPro" id="IPR010998">
    <property type="entry name" value="Integrase_recombinase_N"/>
</dbReference>